<dbReference type="PANTHER" id="PTHR10422:SF40">
    <property type="entry name" value="CYTOCHROME C OXIDASE SUBUNIT I"/>
    <property type="match status" value="1"/>
</dbReference>
<dbReference type="GO" id="GO:0016020">
    <property type="term" value="C:membrane"/>
    <property type="evidence" value="ECO:0007669"/>
    <property type="project" value="InterPro"/>
</dbReference>
<sequence>MTTIDAGIAPGAFSEAVFRKCGYTGLKVDVAAQRLIKANAVAAVVFLMLGGLMGVAVALTRWPAVHLLPAEWFYLVLTGHGANVLLFWIIFFEIAILYLASAVLLNSRLAAPKFAWLGFVLMIVGALMANYAVLRGDSSVMFTSYPPMMASSWFYLSLILFAVGALIGVAVFFGTLVIARAERTYEGSIPLVTFGALTAAIIAVFTIASGAIILIPTWLWSLGLISNIDPLMYKVIWWGMGHSSQQMNVSAHVSVWYLIAALVVGAKPLSEKVSRTAFLMYILFLQLASAHHLLAEPGMSSEWKIINTSYMMYLAVMGSMIHGLTVPGAIEAAQRRNGFRKGWFEWLQKAPWGNPAFSGMFLSLVMFGFIGGISGVVLGTEQLNVLMHNTIYVPGHFHGTVVAGTTLAFMAVTYLLLPLIFQREVIWPKLAKWQPYLFGIGAGGISLFMMGAGTLGVARRHWDITLTDAAHAFEYAPGAFLMMGLNGIFALIAGLGGALYILITVGTVFFGKKLDTAGAQPMQFPLHAQGPYAASHYGSEGTVKLPGTIVLVTIFFVSFVLYYFVNWKYLSDLWLFR</sequence>
<feature type="transmembrane region" description="Helical" evidence="1">
    <location>
        <begin position="545"/>
        <end position="565"/>
    </location>
</feature>
<feature type="transmembrane region" description="Helical" evidence="1">
    <location>
        <begin position="84"/>
        <end position="105"/>
    </location>
</feature>
<feature type="transmembrane region" description="Helical" evidence="1">
    <location>
        <begin position="310"/>
        <end position="333"/>
    </location>
</feature>
<dbReference type="PANTHER" id="PTHR10422">
    <property type="entry name" value="CYTOCHROME C OXIDASE SUBUNIT 1"/>
    <property type="match status" value="1"/>
</dbReference>
<gene>
    <name evidence="3" type="ORF">LCGC14_0518870</name>
</gene>
<organism evidence="3">
    <name type="scientific">marine sediment metagenome</name>
    <dbReference type="NCBI Taxonomy" id="412755"/>
    <lineage>
        <taxon>unclassified sequences</taxon>
        <taxon>metagenomes</taxon>
        <taxon>ecological metagenomes</taxon>
    </lineage>
</organism>
<dbReference type="InterPro" id="IPR000883">
    <property type="entry name" value="Cyt_C_Oxase_1"/>
</dbReference>
<feature type="transmembrane region" description="Helical" evidence="1">
    <location>
        <begin position="354"/>
        <end position="377"/>
    </location>
</feature>
<evidence type="ECO:0000256" key="1">
    <source>
        <dbReference type="SAM" id="Phobius"/>
    </source>
</evidence>
<feature type="transmembrane region" description="Helical" evidence="1">
    <location>
        <begin position="278"/>
        <end position="295"/>
    </location>
</feature>
<feature type="transmembrane region" description="Helical" evidence="1">
    <location>
        <begin position="433"/>
        <end position="458"/>
    </location>
</feature>
<keyword evidence="1" id="KW-1133">Transmembrane helix</keyword>
<dbReference type="EMBL" id="LAZR01000648">
    <property type="protein sequence ID" value="KKN61728.1"/>
    <property type="molecule type" value="Genomic_DNA"/>
</dbReference>
<dbReference type="GO" id="GO:0004129">
    <property type="term" value="F:cytochrome-c oxidase activity"/>
    <property type="evidence" value="ECO:0007669"/>
    <property type="project" value="InterPro"/>
</dbReference>
<keyword evidence="1" id="KW-0472">Membrane</keyword>
<accession>A0A0F9V773</accession>
<feature type="transmembrane region" description="Helical" evidence="1">
    <location>
        <begin position="397"/>
        <end position="421"/>
    </location>
</feature>
<evidence type="ECO:0000313" key="3">
    <source>
        <dbReference type="EMBL" id="KKN61728.1"/>
    </source>
</evidence>
<feature type="transmembrane region" description="Helical" evidence="1">
    <location>
        <begin position="249"/>
        <end position="266"/>
    </location>
</feature>
<dbReference type="Gene3D" id="1.20.210.10">
    <property type="entry name" value="Cytochrome c oxidase-like, subunit I domain"/>
    <property type="match status" value="1"/>
</dbReference>
<feature type="transmembrane region" description="Helical" evidence="1">
    <location>
        <begin position="191"/>
        <end position="215"/>
    </location>
</feature>
<dbReference type="PRINTS" id="PR01165">
    <property type="entry name" value="CYCOXIDASEI"/>
</dbReference>
<dbReference type="SUPFAM" id="SSF81442">
    <property type="entry name" value="Cytochrome c oxidase subunit I-like"/>
    <property type="match status" value="1"/>
</dbReference>
<protein>
    <recommendedName>
        <fullName evidence="2">Cytochrome oxidase subunit I profile domain-containing protein</fullName>
    </recommendedName>
</protein>
<name>A0A0F9V773_9ZZZZ</name>
<feature type="transmembrane region" description="Helical" evidence="1">
    <location>
        <begin position="40"/>
        <end position="64"/>
    </location>
</feature>
<keyword evidence="1" id="KW-0812">Transmembrane</keyword>
<comment type="caution">
    <text evidence="3">The sequence shown here is derived from an EMBL/GenBank/DDBJ whole genome shotgun (WGS) entry which is preliminary data.</text>
</comment>
<dbReference type="PROSITE" id="PS50855">
    <property type="entry name" value="COX1"/>
    <property type="match status" value="1"/>
</dbReference>
<reference evidence="3" key="1">
    <citation type="journal article" date="2015" name="Nature">
        <title>Complex archaea that bridge the gap between prokaryotes and eukaryotes.</title>
        <authorList>
            <person name="Spang A."/>
            <person name="Saw J.H."/>
            <person name="Jorgensen S.L."/>
            <person name="Zaremba-Niedzwiedzka K."/>
            <person name="Martijn J."/>
            <person name="Lind A.E."/>
            <person name="van Eijk R."/>
            <person name="Schleper C."/>
            <person name="Guy L."/>
            <person name="Ettema T.J."/>
        </authorList>
    </citation>
    <scope>NUCLEOTIDE SEQUENCE</scope>
</reference>
<feature type="domain" description="Cytochrome oxidase subunit I profile" evidence="2">
    <location>
        <begin position="41"/>
        <end position="509"/>
    </location>
</feature>
<feature type="transmembrane region" description="Helical" evidence="1">
    <location>
        <begin position="153"/>
        <end position="179"/>
    </location>
</feature>
<proteinExistence type="predicted"/>
<dbReference type="GO" id="GO:0020037">
    <property type="term" value="F:heme binding"/>
    <property type="evidence" value="ECO:0007669"/>
    <property type="project" value="InterPro"/>
</dbReference>
<dbReference type="InterPro" id="IPR023616">
    <property type="entry name" value="Cyt_c_oxase-like_su1_dom"/>
</dbReference>
<evidence type="ECO:0000259" key="2">
    <source>
        <dbReference type="PROSITE" id="PS50855"/>
    </source>
</evidence>
<feature type="transmembrane region" description="Helical" evidence="1">
    <location>
        <begin position="114"/>
        <end position="133"/>
    </location>
</feature>
<dbReference type="GO" id="GO:0009060">
    <property type="term" value="P:aerobic respiration"/>
    <property type="evidence" value="ECO:0007669"/>
    <property type="project" value="InterPro"/>
</dbReference>
<dbReference type="AlphaFoldDB" id="A0A0F9V773"/>
<dbReference type="InterPro" id="IPR036927">
    <property type="entry name" value="Cyt_c_oxase-like_su1_sf"/>
</dbReference>
<feature type="transmembrane region" description="Helical" evidence="1">
    <location>
        <begin position="478"/>
        <end position="503"/>
    </location>
</feature>
<dbReference type="Pfam" id="PF00115">
    <property type="entry name" value="COX1"/>
    <property type="match status" value="1"/>
</dbReference>